<dbReference type="InterPro" id="IPR018958">
    <property type="entry name" value="Knr4/Smi1-like_dom"/>
</dbReference>
<dbReference type="SMART" id="SM00860">
    <property type="entry name" value="SMI1_KNR4"/>
    <property type="match status" value="1"/>
</dbReference>
<dbReference type="SUPFAM" id="SSF160631">
    <property type="entry name" value="SMI1/KNR4-like"/>
    <property type="match status" value="1"/>
</dbReference>
<keyword evidence="3" id="KW-1185">Reference proteome</keyword>
<evidence type="ECO:0000313" key="2">
    <source>
        <dbReference type="EMBL" id="KAL1611932.1"/>
    </source>
</evidence>
<dbReference type="InterPro" id="IPR037883">
    <property type="entry name" value="Knr4/Smi1-like_sf"/>
</dbReference>
<dbReference type="Proteomes" id="UP001521785">
    <property type="component" value="Unassembled WGS sequence"/>
</dbReference>
<dbReference type="EMBL" id="JAKJXO020000001">
    <property type="protein sequence ID" value="KAL1611932.1"/>
    <property type="molecule type" value="Genomic_DNA"/>
</dbReference>
<feature type="domain" description="Knr4/Smi1-like" evidence="1">
    <location>
        <begin position="251"/>
        <end position="427"/>
    </location>
</feature>
<reference evidence="2 3" key="1">
    <citation type="submission" date="2024-02" db="EMBL/GenBank/DDBJ databases">
        <title>De novo assembly and annotation of 12 fungi associated with fruit tree decline syndrome in Ontario, Canada.</title>
        <authorList>
            <person name="Sulman M."/>
            <person name="Ellouze W."/>
            <person name="Ilyukhin E."/>
        </authorList>
    </citation>
    <scope>NUCLEOTIDE SEQUENCE [LARGE SCALE GENOMIC DNA]</scope>
    <source>
        <strain evidence="2 3">M42-189</strain>
    </source>
</reference>
<name>A0ABR3S5L7_9PLEO</name>
<accession>A0ABR3S5L7</accession>
<dbReference type="Gene3D" id="3.40.1580.10">
    <property type="entry name" value="SMI1/KNR4-like"/>
    <property type="match status" value="1"/>
</dbReference>
<evidence type="ECO:0000259" key="1">
    <source>
        <dbReference type="SMART" id="SM00860"/>
    </source>
</evidence>
<sequence>MSNKIELEKDDILHHPSRPVVYSKIRQLAKELAVLGKIDIASKITDLVLPQNRTGFGQIQFLNFAFEQTGDWPSTIPESARSKNALDELEISPSGSMDEKRYDELINQTEASQEDIALCLNIAVVLCEKRGKTDVEDIKQDERVVRVLEQIKEKFHYCISALTQYRKIWPLLASGAIAQQLGVHDAKLCATAEDLVETVRIRMEQGRQKGSHQGRPIKELLQILVENTRKNAATLYKHAHEDPPESYLHKPATEKDIEDLENRLQISGLPDYYKEFLLASNGLESVYDGHGMTPPLSDTQNVVYNKNQNSEKVPLQLVEDPTGTAQLMREYGYDAWPSATNQIEIGRMNENVYAFSCRSDVKTTIKAYKEALASDKVTDAIKVETIRAIEDQYGSMEAFEKMEWVMLDTVDFTPLVTIGTFQTWLEETARLSARPDDSSSEPYCLAYECSAKQARGG</sequence>
<comment type="caution">
    <text evidence="2">The sequence shown here is derived from an EMBL/GenBank/DDBJ whole genome shotgun (WGS) entry which is preliminary data.</text>
</comment>
<evidence type="ECO:0000313" key="3">
    <source>
        <dbReference type="Proteomes" id="UP001521785"/>
    </source>
</evidence>
<protein>
    <recommendedName>
        <fullName evidence="1">Knr4/Smi1-like domain-containing protein</fullName>
    </recommendedName>
</protein>
<gene>
    <name evidence="2" type="ORF">SLS60_000155</name>
</gene>
<proteinExistence type="predicted"/>
<dbReference type="Pfam" id="PF09346">
    <property type="entry name" value="SMI1_KNR4"/>
    <property type="match status" value="1"/>
</dbReference>
<organism evidence="2 3">
    <name type="scientific">Paraconiothyrium brasiliense</name>
    <dbReference type="NCBI Taxonomy" id="300254"/>
    <lineage>
        <taxon>Eukaryota</taxon>
        <taxon>Fungi</taxon>
        <taxon>Dikarya</taxon>
        <taxon>Ascomycota</taxon>
        <taxon>Pezizomycotina</taxon>
        <taxon>Dothideomycetes</taxon>
        <taxon>Pleosporomycetidae</taxon>
        <taxon>Pleosporales</taxon>
        <taxon>Massarineae</taxon>
        <taxon>Didymosphaeriaceae</taxon>
        <taxon>Paraconiothyrium</taxon>
    </lineage>
</organism>